<gene>
    <name evidence="1" type="ORF">RDI58_004562</name>
</gene>
<keyword evidence="2" id="KW-1185">Reference proteome</keyword>
<dbReference type="EMBL" id="JBANQN010000002">
    <property type="protein sequence ID" value="KAK6796861.1"/>
    <property type="molecule type" value="Genomic_DNA"/>
</dbReference>
<evidence type="ECO:0000313" key="1">
    <source>
        <dbReference type="EMBL" id="KAK6796861.1"/>
    </source>
</evidence>
<proteinExistence type="predicted"/>
<name>A0AAN8U4S7_SOLBU</name>
<reference evidence="1 2" key="1">
    <citation type="submission" date="2024-02" db="EMBL/GenBank/DDBJ databases">
        <title>de novo genome assembly of Solanum bulbocastanum strain 11H21.</title>
        <authorList>
            <person name="Hosaka A.J."/>
        </authorList>
    </citation>
    <scope>NUCLEOTIDE SEQUENCE [LARGE SCALE GENOMIC DNA]</scope>
    <source>
        <tissue evidence="1">Young leaves</tissue>
    </source>
</reference>
<dbReference type="AlphaFoldDB" id="A0AAN8U4S7"/>
<dbReference type="Proteomes" id="UP001371456">
    <property type="component" value="Unassembled WGS sequence"/>
</dbReference>
<accession>A0AAN8U4S7</accession>
<sequence>MASITTTSTKIEAMDKKINQILDLLRNKPQSQEIEKWNKLLQK</sequence>
<evidence type="ECO:0000313" key="2">
    <source>
        <dbReference type="Proteomes" id="UP001371456"/>
    </source>
</evidence>
<organism evidence="1 2">
    <name type="scientific">Solanum bulbocastanum</name>
    <name type="common">Wild potato</name>
    <dbReference type="NCBI Taxonomy" id="147425"/>
    <lineage>
        <taxon>Eukaryota</taxon>
        <taxon>Viridiplantae</taxon>
        <taxon>Streptophyta</taxon>
        <taxon>Embryophyta</taxon>
        <taxon>Tracheophyta</taxon>
        <taxon>Spermatophyta</taxon>
        <taxon>Magnoliopsida</taxon>
        <taxon>eudicotyledons</taxon>
        <taxon>Gunneridae</taxon>
        <taxon>Pentapetalae</taxon>
        <taxon>asterids</taxon>
        <taxon>lamiids</taxon>
        <taxon>Solanales</taxon>
        <taxon>Solanaceae</taxon>
        <taxon>Solanoideae</taxon>
        <taxon>Solaneae</taxon>
        <taxon>Solanum</taxon>
    </lineage>
</organism>
<protein>
    <submittedName>
        <fullName evidence="1">Uncharacterized protein</fullName>
    </submittedName>
</protein>
<comment type="caution">
    <text evidence="1">The sequence shown here is derived from an EMBL/GenBank/DDBJ whole genome shotgun (WGS) entry which is preliminary data.</text>
</comment>